<keyword evidence="3" id="KW-1185">Reference proteome</keyword>
<keyword evidence="1" id="KW-0472">Membrane</keyword>
<accession>A0A165MB80</accession>
<evidence type="ECO:0000313" key="2">
    <source>
        <dbReference type="EMBL" id="KZT65454.1"/>
    </source>
</evidence>
<evidence type="ECO:0000256" key="1">
    <source>
        <dbReference type="SAM" id="Phobius"/>
    </source>
</evidence>
<evidence type="ECO:0000313" key="3">
    <source>
        <dbReference type="Proteomes" id="UP000076727"/>
    </source>
</evidence>
<sequence>MCSTTSGRSCTDLGCYKTVNLCAALLVTAPLRKSQFLAPTRRSSPNTPQLSMRSQNRLYVHPDLKADEEDVTLVTTVCLVLSLAVVGAIFILTLSCLLWDDCQSYPGTKYLSVRQLLSP</sequence>
<proteinExistence type="predicted"/>
<organism evidence="2 3">
    <name type="scientific">Daedalea quercina L-15889</name>
    <dbReference type="NCBI Taxonomy" id="1314783"/>
    <lineage>
        <taxon>Eukaryota</taxon>
        <taxon>Fungi</taxon>
        <taxon>Dikarya</taxon>
        <taxon>Basidiomycota</taxon>
        <taxon>Agaricomycotina</taxon>
        <taxon>Agaricomycetes</taxon>
        <taxon>Polyporales</taxon>
        <taxon>Fomitopsis</taxon>
    </lineage>
</organism>
<keyword evidence="1" id="KW-0812">Transmembrane</keyword>
<gene>
    <name evidence="2" type="ORF">DAEQUDRAFT_731388</name>
</gene>
<dbReference type="AlphaFoldDB" id="A0A165MB80"/>
<dbReference type="Proteomes" id="UP000076727">
    <property type="component" value="Unassembled WGS sequence"/>
</dbReference>
<feature type="transmembrane region" description="Helical" evidence="1">
    <location>
        <begin position="73"/>
        <end position="99"/>
    </location>
</feature>
<dbReference type="EMBL" id="KV429105">
    <property type="protein sequence ID" value="KZT65454.1"/>
    <property type="molecule type" value="Genomic_DNA"/>
</dbReference>
<name>A0A165MB80_9APHY</name>
<keyword evidence="1" id="KW-1133">Transmembrane helix</keyword>
<reference evidence="2 3" key="1">
    <citation type="journal article" date="2016" name="Mol. Biol. Evol.">
        <title>Comparative Genomics of Early-Diverging Mushroom-Forming Fungi Provides Insights into the Origins of Lignocellulose Decay Capabilities.</title>
        <authorList>
            <person name="Nagy L.G."/>
            <person name="Riley R."/>
            <person name="Tritt A."/>
            <person name="Adam C."/>
            <person name="Daum C."/>
            <person name="Floudas D."/>
            <person name="Sun H."/>
            <person name="Yadav J.S."/>
            <person name="Pangilinan J."/>
            <person name="Larsson K.H."/>
            <person name="Matsuura K."/>
            <person name="Barry K."/>
            <person name="Labutti K."/>
            <person name="Kuo R."/>
            <person name="Ohm R.A."/>
            <person name="Bhattacharya S.S."/>
            <person name="Shirouzu T."/>
            <person name="Yoshinaga Y."/>
            <person name="Martin F.M."/>
            <person name="Grigoriev I.V."/>
            <person name="Hibbett D.S."/>
        </authorList>
    </citation>
    <scope>NUCLEOTIDE SEQUENCE [LARGE SCALE GENOMIC DNA]</scope>
    <source>
        <strain evidence="2 3">L-15889</strain>
    </source>
</reference>
<dbReference type="OrthoDB" id="2771214at2759"/>
<protein>
    <submittedName>
        <fullName evidence="2">Uncharacterized protein</fullName>
    </submittedName>
</protein>